<dbReference type="AlphaFoldDB" id="F1Z863"/>
<keyword evidence="1" id="KW-0472">Membrane</keyword>
<dbReference type="HOGENOM" id="CLU_154635_0_0_5"/>
<dbReference type="GO" id="GO:0005886">
    <property type="term" value="C:plasma membrane"/>
    <property type="evidence" value="ECO:0007669"/>
    <property type="project" value="InterPro"/>
</dbReference>
<dbReference type="OrthoDB" id="7595841at2"/>
<sequence>MKVLITGFWLLAGAALIAFTVANWGPVDIRIWPGLIWETKLPALVIGALLIGFLPTWLVHRTTRWRLSRRITTLESTLAAQAQAATAAISSHSPTPPEDQAAS</sequence>
<evidence type="ECO:0000256" key="1">
    <source>
        <dbReference type="SAM" id="Phobius"/>
    </source>
</evidence>
<dbReference type="InParanoid" id="F1Z863"/>
<accession>F1Z863</accession>
<gene>
    <name evidence="2" type="ORF">Y88_1224</name>
</gene>
<evidence type="ECO:0008006" key="4">
    <source>
        <dbReference type="Google" id="ProtNLM"/>
    </source>
</evidence>
<evidence type="ECO:0000313" key="2">
    <source>
        <dbReference type="EMBL" id="EGD59162.1"/>
    </source>
</evidence>
<proteinExistence type="predicted"/>
<dbReference type="Proteomes" id="UP000004728">
    <property type="component" value="Unassembled WGS sequence"/>
</dbReference>
<dbReference type="EMBL" id="AEWJ01000037">
    <property type="protein sequence ID" value="EGD59162.1"/>
    <property type="molecule type" value="Genomic_DNA"/>
</dbReference>
<dbReference type="eggNOG" id="COG5416">
    <property type="taxonomic scope" value="Bacteria"/>
</dbReference>
<dbReference type="STRING" id="983920.Y88_1224"/>
<protein>
    <recommendedName>
        <fullName evidence="4">Lipopolysaccharide assembly protein A domain-containing protein</fullName>
    </recommendedName>
</protein>
<organism evidence="2 3">
    <name type="scientific">Novosphingobium nitrogenifigens DSM 19370</name>
    <dbReference type="NCBI Taxonomy" id="983920"/>
    <lineage>
        <taxon>Bacteria</taxon>
        <taxon>Pseudomonadati</taxon>
        <taxon>Pseudomonadota</taxon>
        <taxon>Alphaproteobacteria</taxon>
        <taxon>Sphingomonadales</taxon>
        <taxon>Sphingomonadaceae</taxon>
        <taxon>Novosphingobium</taxon>
    </lineage>
</organism>
<reference evidence="2 3" key="1">
    <citation type="journal article" date="2012" name="J. Bacteriol.">
        <title>Draft Genome Sequence of Novosphingobium nitrogenifigens Y88T.</title>
        <authorList>
            <person name="Strabala T.J."/>
            <person name="Macdonald L."/>
            <person name="Liu V."/>
            <person name="Smit A.M."/>
        </authorList>
    </citation>
    <scope>NUCLEOTIDE SEQUENCE [LARGE SCALE GENOMIC DNA]</scope>
    <source>
        <strain evidence="2 3">DSM 19370</strain>
    </source>
</reference>
<dbReference type="RefSeq" id="WP_008065450.1">
    <property type="nucleotide sequence ID" value="NZ_AQWK01000001.1"/>
</dbReference>
<comment type="caution">
    <text evidence="2">The sequence shown here is derived from an EMBL/GenBank/DDBJ whole genome shotgun (WGS) entry which is preliminary data.</text>
</comment>
<evidence type="ECO:0000313" key="3">
    <source>
        <dbReference type="Proteomes" id="UP000004728"/>
    </source>
</evidence>
<keyword evidence="3" id="KW-1185">Reference proteome</keyword>
<keyword evidence="1" id="KW-0812">Transmembrane</keyword>
<keyword evidence="1" id="KW-1133">Transmembrane helix</keyword>
<name>F1Z863_9SPHN</name>
<feature type="transmembrane region" description="Helical" evidence="1">
    <location>
        <begin position="42"/>
        <end position="60"/>
    </location>
</feature>